<sequence length="83" mass="8450">MSLISCPECGRQISDRAPACPGCGYPVADDSAARPDRVVGVAGVAGNVAGAWITARMLVGVIVGAIMMICFAAIMITLILGTR</sequence>
<comment type="caution">
    <text evidence="3">The sequence shown here is derived from an EMBL/GenBank/DDBJ whole genome shotgun (WGS) entry which is preliminary data.</text>
</comment>
<evidence type="ECO:0000313" key="3">
    <source>
        <dbReference type="EMBL" id="MFC3638397.1"/>
    </source>
</evidence>
<dbReference type="EMBL" id="JBHRYC010000073">
    <property type="protein sequence ID" value="MFC3638397.1"/>
    <property type="molecule type" value="Genomic_DNA"/>
</dbReference>
<accession>A0ABV7UI38</accession>
<dbReference type="Proteomes" id="UP001595704">
    <property type="component" value="Unassembled WGS sequence"/>
</dbReference>
<protein>
    <submittedName>
        <fullName evidence="3">Zinc ribbon domain-containing protein</fullName>
    </submittedName>
</protein>
<feature type="transmembrane region" description="Helical" evidence="1">
    <location>
        <begin position="57"/>
        <end position="80"/>
    </location>
</feature>
<feature type="domain" description="Putative zinc-ribbon" evidence="2">
    <location>
        <begin position="3"/>
        <end position="26"/>
    </location>
</feature>
<dbReference type="RefSeq" id="WP_191320207.1">
    <property type="nucleotide sequence ID" value="NZ_BNCG01000014.1"/>
</dbReference>
<evidence type="ECO:0000313" key="4">
    <source>
        <dbReference type="Proteomes" id="UP001595704"/>
    </source>
</evidence>
<keyword evidence="1" id="KW-0472">Membrane</keyword>
<gene>
    <name evidence="3" type="ORF">ACFONL_13630</name>
</gene>
<reference evidence="4" key="1">
    <citation type="journal article" date="2019" name="Int. J. Syst. Evol. Microbiol.">
        <title>The Global Catalogue of Microorganisms (GCM) 10K type strain sequencing project: providing services to taxonomists for standard genome sequencing and annotation.</title>
        <authorList>
            <consortium name="The Broad Institute Genomics Platform"/>
            <consortium name="The Broad Institute Genome Sequencing Center for Infectious Disease"/>
            <person name="Wu L."/>
            <person name="Ma J."/>
        </authorList>
    </citation>
    <scope>NUCLEOTIDE SEQUENCE [LARGE SCALE GENOMIC DNA]</scope>
    <source>
        <strain evidence="4">KCTC 42282</strain>
    </source>
</reference>
<dbReference type="Pfam" id="PF13248">
    <property type="entry name" value="Zn_ribbon_3"/>
    <property type="match status" value="1"/>
</dbReference>
<keyword evidence="1" id="KW-1133">Transmembrane helix</keyword>
<name>A0ABV7UI38_9HYPH</name>
<evidence type="ECO:0000259" key="2">
    <source>
        <dbReference type="Pfam" id="PF13248"/>
    </source>
</evidence>
<keyword evidence="1" id="KW-0812">Transmembrane</keyword>
<keyword evidence="4" id="KW-1185">Reference proteome</keyword>
<organism evidence="3 4">
    <name type="scientific">Camelimonas fluminis</name>
    <dbReference type="NCBI Taxonomy" id="1576911"/>
    <lineage>
        <taxon>Bacteria</taxon>
        <taxon>Pseudomonadati</taxon>
        <taxon>Pseudomonadota</taxon>
        <taxon>Alphaproteobacteria</taxon>
        <taxon>Hyphomicrobiales</taxon>
        <taxon>Chelatococcaceae</taxon>
        <taxon>Camelimonas</taxon>
    </lineage>
</organism>
<proteinExistence type="predicted"/>
<dbReference type="InterPro" id="IPR059113">
    <property type="entry name" value="Znf_ribbon"/>
</dbReference>
<evidence type="ECO:0000256" key="1">
    <source>
        <dbReference type="SAM" id="Phobius"/>
    </source>
</evidence>